<comment type="caution">
    <text evidence="1">The sequence shown here is derived from an EMBL/GenBank/DDBJ whole genome shotgun (WGS) entry which is preliminary data.</text>
</comment>
<proteinExistence type="predicted"/>
<keyword evidence="2" id="KW-1185">Reference proteome</keyword>
<evidence type="ECO:0000313" key="1">
    <source>
        <dbReference type="EMBL" id="KAJ1902313.1"/>
    </source>
</evidence>
<accession>A0ACC1IX10</accession>
<protein>
    <submittedName>
        <fullName evidence="1">Peroxin</fullName>
    </submittedName>
</protein>
<dbReference type="Proteomes" id="UP001150581">
    <property type="component" value="Unassembled WGS sequence"/>
</dbReference>
<reference evidence="1" key="1">
    <citation type="submission" date="2022-07" db="EMBL/GenBank/DDBJ databases">
        <title>Phylogenomic reconstructions and comparative analyses of Kickxellomycotina fungi.</title>
        <authorList>
            <person name="Reynolds N.K."/>
            <person name="Stajich J.E."/>
            <person name="Barry K."/>
            <person name="Grigoriev I.V."/>
            <person name="Crous P."/>
            <person name="Smith M.E."/>
        </authorList>
    </citation>
    <scope>NUCLEOTIDE SEQUENCE</scope>
    <source>
        <strain evidence="1">Benny 63K</strain>
    </source>
</reference>
<gene>
    <name evidence="1" type="primary">PEX3</name>
    <name evidence="1" type="ORF">LPJ66_000073</name>
</gene>
<sequence>MLDGVLGFVRKHQRKLVITAGIAGGLYYSGKMLLGRLADMQEASAKERAAKDNIRRRFDMNQRDCLITIMSLLPELSEQLLHEVDVERLITELRAIHTAPKITAPAAVPGTNQSEAHDGGNTWSGSNVLGAGKEGGEQPSKPAAYEPTPAEEPQKRSKVEIWEDIKIQSFARTLIAVYSESLLTMLVHVQLSIIGRSTYLDSVVSKYTGDDVALEGRLVSRLSSSDEQHFLMLSWWLLNRGWRHLMALISDATHHCVGKLSLKERISHRELGALFASIHTRLRENGLAQTLPLILLPLGDTNVGDYLAANHLVAERVFTPVFTRLLDQLRDVIESPDFAFVFSSCIDRLTAQLLEALQESFPEPLPAPAPRAPLPPTIDGEAAPDLDDVVKEFEHFSVPQESRVVVVQLLPRIAREGHQILNGVPNQYLENVSASREVQALSAAVYTAEDSSA</sequence>
<dbReference type="EMBL" id="JANBPG010000002">
    <property type="protein sequence ID" value="KAJ1902313.1"/>
    <property type="molecule type" value="Genomic_DNA"/>
</dbReference>
<organism evidence="1 2">
    <name type="scientific">Kickxella alabastrina</name>
    <dbReference type="NCBI Taxonomy" id="61397"/>
    <lineage>
        <taxon>Eukaryota</taxon>
        <taxon>Fungi</taxon>
        <taxon>Fungi incertae sedis</taxon>
        <taxon>Zoopagomycota</taxon>
        <taxon>Kickxellomycotina</taxon>
        <taxon>Kickxellomycetes</taxon>
        <taxon>Kickxellales</taxon>
        <taxon>Kickxellaceae</taxon>
        <taxon>Kickxella</taxon>
    </lineage>
</organism>
<name>A0ACC1IX10_9FUNG</name>
<evidence type="ECO:0000313" key="2">
    <source>
        <dbReference type="Proteomes" id="UP001150581"/>
    </source>
</evidence>